<dbReference type="AlphaFoldDB" id="A0A6I8VGB5"/>
<feature type="compositionally biased region" description="Acidic residues" evidence="5">
    <location>
        <begin position="249"/>
        <end position="262"/>
    </location>
</feature>
<evidence type="ECO:0000256" key="4">
    <source>
        <dbReference type="RuleBase" id="RU000551"/>
    </source>
</evidence>
<dbReference type="PROSITE" id="PS00388">
    <property type="entry name" value="PROTEASOME_ALPHA_1"/>
    <property type="match status" value="1"/>
</dbReference>
<dbReference type="Gene3D" id="3.60.20.10">
    <property type="entry name" value="Glutamine Phosphoribosylpyrophosphate, subunit 1, domain 1"/>
    <property type="match status" value="1"/>
</dbReference>
<reference evidence="8" key="2">
    <citation type="submission" date="2025-08" db="UniProtKB">
        <authorList>
            <consortium name="RefSeq"/>
        </authorList>
    </citation>
    <scope>IDENTIFICATION</scope>
    <source>
        <strain evidence="8">MV-25-SWS-2005</strain>
        <tissue evidence="8">Whole body</tissue>
    </source>
</reference>
<evidence type="ECO:0000256" key="2">
    <source>
        <dbReference type="ARBA" id="ARBA00022942"/>
    </source>
</evidence>
<keyword evidence="7" id="KW-1185">Reference proteome</keyword>
<reference evidence="7" key="1">
    <citation type="submission" date="2024-06" db="UniProtKB">
        <authorList>
            <consortium name="RefSeq"/>
        </authorList>
    </citation>
    <scope>NUCLEOTIDE SEQUENCE [LARGE SCALE GENOMIC DNA]</scope>
    <source>
        <strain evidence="7">MV2-25</strain>
    </source>
</reference>
<comment type="subunit">
    <text evidence="4">The 20S proteasome core is composed of 28 subunits that are arranged in four stacked rings, resulting in a barrel-shaped structure. The two end rings are each formed by seven alpha subunits, and the two central rings are each formed by seven beta subunits.</text>
</comment>
<dbReference type="SMART" id="SM00948">
    <property type="entry name" value="Proteasome_A_N"/>
    <property type="match status" value="1"/>
</dbReference>
<dbReference type="InterPro" id="IPR023332">
    <property type="entry name" value="Proteasome_alpha-type"/>
</dbReference>
<dbReference type="InterPro" id="IPR000426">
    <property type="entry name" value="Proteasome_asu_N"/>
</dbReference>
<dbReference type="PANTHER" id="PTHR11599">
    <property type="entry name" value="PROTEASOME SUBUNIT ALPHA/BETA"/>
    <property type="match status" value="1"/>
</dbReference>
<dbReference type="InterPro" id="IPR029055">
    <property type="entry name" value="Ntn_hydrolases_N"/>
</dbReference>
<keyword evidence="2 3" id="KW-0647">Proteasome</keyword>
<evidence type="ECO:0000256" key="1">
    <source>
        <dbReference type="ARBA" id="ARBA00002000"/>
    </source>
</evidence>
<comment type="similarity">
    <text evidence="3 4">Belongs to the peptidase T1A family.</text>
</comment>
<dbReference type="Pfam" id="PF10584">
    <property type="entry name" value="Proteasome_A_N"/>
    <property type="match status" value="1"/>
</dbReference>
<dbReference type="InterPro" id="IPR050115">
    <property type="entry name" value="Proteasome_alpha"/>
</dbReference>
<comment type="subcellular location">
    <subcellularLocation>
        <location evidence="4">Cytoplasm</location>
    </subcellularLocation>
    <subcellularLocation>
        <location evidence="4">Nucleus</location>
    </subcellularLocation>
</comment>
<evidence type="ECO:0000256" key="5">
    <source>
        <dbReference type="SAM" id="MobiDB-lite"/>
    </source>
</evidence>
<dbReference type="SUPFAM" id="SSF56235">
    <property type="entry name" value="N-terminal nucleophile aminohydrolases (Ntn hydrolases)"/>
    <property type="match status" value="1"/>
</dbReference>
<dbReference type="GO" id="GO:0019773">
    <property type="term" value="C:proteasome core complex, alpha-subunit complex"/>
    <property type="evidence" value="ECO:0007669"/>
    <property type="project" value="UniProtKB-UniRule"/>
</dbReference>
<keyword evidence="4" id="KW-0539">Nucleus</keyword>
<dbReference type="GO" id="GO:0005737">
    <property type="term" value="C:cytoplasm"/>
    <property type="evidence" value="ECO:0007669"/>
    <property type="project" value="UniProtKB-SubCell"/>
</dbReference>
<dbReference type="Proteomes" id="UP000001819">
    <property type="component" value="Chromosome 3"/>
</dbReference>
<evidence type="ECO:0000313" key="7">
    <source>
        <dbReference type="Proteomes" id="UP000001819"/>
    </source>
</evidence>
<organism evidence="7 8">
    <name type="scientific">Drosophila pseudoobscura pseudoobscura</name>
    <name type="common">Fruit fly</name>
    <dbReference type="NCBI Taxonomy" id="46245"/>
    <lineage>
        <taxon>Eukaryota</taxon>
        <taxon>Metazoa</taxon>
        <taxon>Ecdysozoa</taxon>
        <taxon>Arthropoda</taxon>
        <taxon>Hexapoda</taxon>
        <taxon>Insecta</taxon>
        <taxon>Pterygota</taxon>
        <taxon>Neoptera</taxon>
        <taxon>Endopterygota</taxon>
        <taxon>Diptera</taxon>
        <taxon>Brachycera</taxon>
        <taxon>Muscomorpha</taxon>
        <taxon>Ephydroidea</taxon>
        <taxon>Drosophilidae</taxon>
        <taxon>Drosophila</taxon>
        <taxon>Sophophora</taxon>
    </lineage>
</organism>
<sequence length="262" mass="28877">MRRNRYDNDCTVFSPQGRIFQVEYAMEAVKQGTTATVGLTSKEYTVLVSLQGPAAADTSALPQRKILSVHPKLGLAFAGLVPDAQILHSHLCTQCLTYNLSYIGEMPVARLMTGLAIKMQAHTNRNELRPFGVGLLVAGHDSQGAHLYQAMPSAAVIKCRATAIGARSQLALRYLERHWNAFEHCSKEELICHGIQAIRGSLAQEQNLEIKLAIVGAAEEFRICDAAETQKYIEMSKRLDQEVSSVEALTEEETEEQTTSET</sequence>
<dbReference type="KEGG" id="dpo:26533329"/>
<comment type="function">
    <text evidence="1">The proteasome is a multicatalytic proteinase complex which is characterized by its ability to cleave peptides with Arg, Phe, Tyr, Leu, and Glu adjacent to the leaving group at neutral or slightly basic pH. The proteasome has an ATP-dependent proteolytic activity.</text>
</comment>
<feature type="domain" description="Proteasome alpha-type subunits" evidence="6">
    <location>
        <begin position="6"/>
        <end position="28"/>
    </location>
</feature>
<evidence type="ECO:0000259" key="6">
    <source>
        <dbReference type="PROSITE" id="PS00388"/>
    </source>
</evidence>
<dbReference type="Pfam" id="PF00227">
    <property type="entry name" value="Proteasome"/>
    <property type="match status" value="1"/>
</dbReference>
<dbReference type="GO" id="GO:0006511">
    <property type="term" value="P:ubiquitin-dependent protein catabolic process"/>
    <property type="evidence" value="ECO:0007669"/>
    <property type="project" value="InterPro"/>
</dbReference>
<keyword evidence="4" id="KW-0963">Cytoplasm</keyword>
<name>A0A6I8VGB5_DROPS</name>
<dbReference type="InterPro" id="IPR001353">
    <property type="entry name" value="Proteasome_sua/b"/>
</dbReference>
<evidence type="ECO:0000313" key="8">
    <source>
        <dbReference type="RefSeq" id="XP_015040231.2"/>
    </source>
</evidence>
<dbReference type="RefSeq" id="XP_015040231.2">
    <property type="nucleotide sequence ID" value="XM_015184745.2"/>
</dbReference>
<dbReference type="FunFam" id="3.60.20.10:FF:000063">
    <property type="entry name" value="Proteasome subunit alpha type"/>
    <property type="match status" value="1"/>
</dbReference>
<dbReference type="InParanoid" id="A0A6I8VGB5"/>
<protein>
    <recommendedName>
        <fullName evidence="4">Proteasome subunit alpha type</fullName>
    </recommendedName>
</protein>
<feature type="region of interest" description="Disordered" evidence="5">
    <location>
        <begin position="243"/>
        <end position="262"/>
    </location>
</feature>
<accession>A0A6I8VGB5</accession>
<evidence type="ECO:0000256" key="3">
    <source>
        <dbReference type="PROSITE-ProRule" id="PRU00808"/>
    </source>
</evidence>
<gene>
    <name evidence="8" type="primary">LOC26533329</name>
</gene>
<proteinExistence type="inferred from homology"/>
<dbReference type="PROSITE" id="PS51475">
    <property type="entry name" value="PROTEASOME_ALPHA_2"/>
    <property type="match status" value="1"/>
</dbReference>
<dbReference type="GO" id="GO:0005634">
    <property type="term" value="C:nucleus"/>
    <property type="evidence" value="ECO:0007669"/>
    <property type="project" value="UniProtKB-SubCell"/>
</dbReference>